<gene>
    <name evidence="1" type="ORF">LCGC14_2599930</name>
</gene>
<comment type="caution">
    <text evidence="1">The sequence shown here is derived from an EMBL/GenBank/DDBJ whole genome shotgun (WGS) entry which is preliminary data.</text>
</comment>
<feature type="non-terminal residue" evidence="1">
    <location>
        <position position="25"/>
    </location>
</feature>
<sequence length="25" mass="2882">MRKNIVTKSLELEHLRTLLAEASTK</sequence>
<name>A0A0F9A905_9ZZZZ</name>
<dbReference type="EMBL" id="LAZR01043875">
    <property type="protein sequence ID" value="KKL06044.1"/>
    <property type="molecule type" value="Genomic_DNA"/>
</dbReference>
<dbReference type="AlphaFoldDB" id="A0A0F9A905"/>
<protein>
    <submittedName>
        <fullName evidence="1">Uncharacterized protein</fullName>
    </submittedName>
</protein>
<organism evidence="1">
    <name type="scientific">marine sediment metagenome</name>
    <dbReference type="NCBI Taxonomy" id="412755"/>
    <lineage>
        <taxon>unclassified sequences</taxon>
        <taxon>metagenomes</taxon>
        <taxon>ecological metagenomes</taxon>
    </lineage>
</organism>
<evidence type="ECO:0000313" key="1">
    <source>
        <dbReference type="EMBL" id="KKL06044.1"/>
    </source>
</evidence>
<proteinExistence type="predicted"/>
<accession>A0A0F9A905</accession>
<reference evidence="1" key="1">
    <citation type="journal article" date="2015" name="Nature">
        <title>Complex archaea that bridge the gap between prokaryotes and eukaryotes.</title>
        <authorList>
            <person name="Spang A."/>
            <person name="Saw J.H."/>
            <person name="Jorgensen S.L."/>
            <person name="Zaremba-Niedzwiedzka K."/>
            <person name="Martijn J."/>
            <person name="Lind A.E."/>
            <person name="van Eijk R."/>
            <person name="Schleper C."/>
            <person name="Guy L."/>
            <person name="Ettema T.J."/>
        </authorList>
    </citation>
    <scope>NUCLEOTIDE SEQUENCE</scope>
</reference>